<dbReference type="AlphaFoldDB" id="A0A3M7S1B7"/>
<sequence>MNICRKHEKSNFLIGLVEVKSVFGKYPGQLLRICGFIHDILNDDKNLILELNSASISLSINSNTVLKSIELNRYFLNQKLLLAGYFSIDWLEFENFEHICIKFETLIFGPFCSARIGNSRKSHDPLVLVSDIINSDQHIQQIVFDGNMKCNLLKCKVDHNKLNTVNTYGCPETTAPNSFYCKNHLDHQNISVADFPPDNFIKIVSDKKTKNGMQFTVLFDKPPNKRVFDQETVEKWTIVYGDYIKYINNKMSNLD</sequence>
<name>A0A3M7S1B7_BRAPC</name>
<protein>
    <submittedName>
        <fullName evidence="1">Uncharacterized protein</fullName>
    </submittedName>
</protein>
<accession>A0A3M7S1B7</accession>
<comment type="caution">
    <text evidence="1">The sequence shown here is derived from an EMBL/GenBank/DDBJ whole genome shotgun (WGS) entry which is preliminary data.</text>
</comment>
<reference evidence="1 2" key="1">
    <citation type="journal article" date="2018" name="Sci. Rep.">
        <title>Genomic signatures of local adaptation to the degree of environmental predictability in rotifers.</title>
        <authorList>
            <person name="Franch-Gras L."/>
            <person name="Hahn C."/>
            <person name="Garcia-Roger E.M."/>
            <person name="Carmona M.J."/>
            <person name="Serra M."/>
            <person name="Gomez A."/>
        </authorList>
    </citation>
    <scope>NUCLEOTIDE SEQUENCE [LARGE SCALE GENOMIC DNA]</scope>
    <source>
        <strain evidence="1">HYR1</strain>
    </source>
</reference>
<organism evidence="1 2">
    <name type="scientific">Brachionus plicatilis</name>
    <name type="common">Marine rotifer</name>
    <name type="synonym">Brachionus muelleri</name>
    <dbReference type="NCBI Taxonomy" id="10195"/>
    <lineage>
        <taxon>Eukaryota</taxon>
        <taxon>Metazoa</taxon>
        <taxon>Spiralia</taxon>
        <taxon>Gnathifera</taxon>
        <taxon>Rotifera</taxon>
        <taxon>Eurotatoria</taxon>
        <taxon>Monogononta</taxon>
        <taxon>Pseudotrocha</taxon>
        <taxon>Ploima</taxon>
        <taxon>Brachionidae</taxon>
        <taxon>Brachionus</taxon>
    </lineage>
</organism>
<dbReference type="Proteomes" id="UP000276133">
    <property type="component" value="Unassembled WGS sequence"/>
</dbReference>
<gene>
    <name evidence="1" type="ORF">BpHYR1_019497</name>
</gene>
<dbReference type="EMBL" id="REGN01002194">
    <property type="protein sequence ID" value="RNA29586.1"/>
    <property type="molecule type" value="Genomic_DNA"/>
</dbReference>
<proteinExistence type="predicted"/>
<keyword evidence="2" id="KW-1185">Reference proteome</keyword>
<evidence type="ECO:0000313" key="1">
    <source>
        <dbReference type="EMBL" id="RNA29586.1"/>
    </source>
</evidence>
<evidence type="ECO:0000313" key="2">
    <source>
        <dbReference type="Proteomes" id="UP000276133"/>
    </source>
</evidence>